<feature type="region of interest" description="Disordered" evidence="3">
    <location>
        <begin position="409"/>
        <end position="508"/>
    </location>
</feature>
<feature type="compositionally biased region" description="Basic and acidic residues" evidence="3">
    <location>
        <begin position="417"/>
        <end position="435"/>
    </location>
</feature>
<feature type="region of interest" description="Disordered" evidence="3">
    <location>
        <begin position="563"/>
        <end position="618"/>
    </location>
</feature>
<sequence length="912" mass="97610">MNMQPDFPNEYETNKLPPHGGKLNGFGANNNYRSSFTSFPNNNRPPPQSFRDPHGYYPPSNDMYPSQTTSPMGSFDSPHGSFDFGNGGHKGYLEGYNTNAASLLSHHNNPKSNGPMVQQQTHGKFVNGPPYSGGVQLTSQTPYGPHVPIGAGGNSGNPAPPAPSVNTPNAPPATNSSGHEEISTIFVVGFPEDMQEREFQNMFTFSPGFEAATLKIPNKEYTAYGARGFQGYSGPNDPYNLVTVNQGGVVVDGGRDGTMSSWPAAPGDDNNPHFVANGNLAPRKQIIGFAKFKSRDAALEARDILQGRRVDIEKGAVLKAEMAKKNLHTKRGVGPVAGPALPTTTPSSNQQMQNPSHPNGLNAGSHIPDAYAIPSDSYSRADPIDLARPPGGNWRDQLQRDVHAVTNGIGSGYASEFHPRKDRDDDDTRRRDRESSIYSAMGFPNAVGQGPPTRGPRERAEDEERRRKEKDRLRSSSNAFDAFHSVPSLNAAPPLSRQNSGLNGVSLLPPMEPGTSLGSSPLLASAFTNAPNINHQSAYSAQQHHDDLAVGPWDNVHAGGIIASRSSSQRSTSPEDDIHDTRFASEDDQYEHRTQSEASLLNGPGVIGGPGSMSEDENDIDLSKVMSDLVLNTDNGTTSPQLPSPASGASSTSTRNAVDQNPPINTLYVGNLPTSPPPLGFAQDYLEESIRQLFSVQPGYRRMAFRQKSNGPMCFVEFEDVTSASKALNELYGNTLNGLVKHGGIRLSYSKNPLGVRTPTSATSPTSSLAQQQQAMQSLAFHQEQFRGDEPSQATPIGILRRDGGAAGNYGNTFMTSPPPRFTSPPATHVAQTSLTNSSTFSHRTNGGSLSSLYSYNITTAAGGVNSVFAPFGGPPTIPEQSSSDDLASLHSQHFHRTLSPPVNSVEATRAG</sequence>
<dbReference type="OrthoDB" id="431169at2759"/>
<dbReference type="FunFam" id="3.30.70.330:FF:000428">
    <property type="entry name" value="Related to WHI3-involved in regulation of cell size"/>
    <property type="match status" value="1"/>
</dbReference>
<name>A0A8H5FE91_9AGAR</name>
<feature type="compositionally biased region" description="Polar residues" evidence="3">
    <location>
        <begin position="63"/>
        <end position="72"/>
    </location>
</feature>
<keyword evidence="6" id="KW-1185">Reference proteome</keyword>
<dbReference type="PROSITE" id="PS50102">
    <property type="entry name" value="RRM"/>
    <property type="match status" value="1"/>
</dbReference>
<dbReference type="GO" id="GO:0003723">
    <property type="term" value="F:RNA binding"/>
    <property type="evidence" value="ECO:0007669"/>
    <property type="project" value="UniProtKB-UniRule"/>
</dbReference>
<dbReference type="InterPro" id="IPR012677">
    <property type="entry name" value="Nucleotide-bd_a/b_plait_sf"/>
</dbReference>
<evidence type="ECO:0000256" key="2">
    <source>
        <dbReference type="PROSITE-ProRule" id="PRU00176"/>
    </source>
</evidence>
<feature type="region of interest" description="Disordered" evidence="3">
    <location>
        <begin position="874"/>
        <end position="912"/>
    </location>
</feature>
<dbReference type="InterPro" id="IPR035979">
    <property type="entry name" value="RBD_domain_sf"/>
</dbReference>
<feature type="compositionally biased region" description="Polar residues" evidence="3">
    <location>
        <begin position="103"/>
        <end position="122"/>
    </location>
</feature>
<feature type="compositionally biased region" description="Polar residues" evidence="3">
    <location>
        <begin position="27"/>
        <end position="42"/>
    </location>
</feature>
<feature type="compositionally biased region" description="Polar residues" evidence="3">
    <location>
        <begin position="879"/>
        <end position="892"/>
    </location>
</feature>
<feature type="region of interest" description="Disordered" evidence="3">
    <location>
        <begin position="330"/>
        <end position="395"/>
    </location>
</feature>
<gene>
    <name evidence="5" type="ORF">D9611_002677</name>
</gene>
<feature type="region of interest" description="Disordered" evidence="3">
    <location>
        <begin position="103"/>
        <end position="179"/>
    </location>
</feature>
<feature type="compositionally biased region" description="Basic and acidic residues" evidence="3">
    <location>
        <begin position="579"/>
        <end position="595"/>
    </location>
</feature>
<feature type="compositionally biased region" description="Polar residues" evidence="3">
    <location>
        <begin position="631"/>
        <end position="641"/>
    </location>
</feature>
<keyword evidence="1 2" id="KW-0694">RNA-binding</keyword>
<evidence type="ECO:0000256" key="1">
    <source>
        <dbReference type="ARBA" id="ARBA00022884"/>
    </source>
</evidence>
<feature type="region of interest" description="Disordered" evidence="3">
    <location>
        <begin position="1"/>
        <end position="81"/>
    </location>
</feature>
<dbReference type="SUPFAM" id="SSF54928">
    <property type="entry name" value="RNA-binding domain, RBD"/>
    <property type="match status" value="1"/>
</dbReference>
<feature type="compositionally biased region" description="Basic and acidic residues" evidence="3">
    <location>
        <begin position="455"/>
        <end position="474"/>
    </location>
</feature>
<dbReference type="SMART" id="SM00360">
    <property type="entry name" value="RRM"/>
    <property type="match status" value="2"/>
</dbReference>
<dbReference type="EMBL" id="JAACJK010000109">
    <property type="protein sequence ID" value="KAF5333357.1"/>
    <property type="molecule type" value="Genomic_DNA"/>
</dbReference>
<feature type="compositionally biased region" description="Polar residues" evidence="3">
    <location>
        <begin position="165"/>
        <end position="177"/>
    </location>
</feature>
<evidence type="ECO:0000259" key="4">
    <source>
        <dbReference type="PROSITE" id="PS50102"/>
    </source>
</evidence>
<dbReference type="Proteomes" id="UP000541558">
    <property type="component" value="Unassembled WGS sequence"/>
</dbReference>
<feature type="compositionally biased region" description="Polar residues" evidence="3">
    <location>
        <begin position="342"/>
        <end position="359"/>
    </location>
</feature>
<accession>A0A8H5FE91</accession>
<feature type="region of interest" description="Disordered" evidence="3">
    <location>
        <begin position="631"/>
        <end position="663"/>
    </location>
</feature>
<feature type="compositionally biased region" description="Low complexity" evidence="3">
    <location>
        <begin position="644"/>
        <end position="654"/>
    </location>
</feature>
<dbReference type="Gene3D" id="3.30.70.330">
    <property type="match status" value="2"/>
</dbReference>
<proteinExistence type="predicted"/>
<comment type="caution">
    <text evidence="5">The sequence shown here is derived from an EMBL/GenBank/DDBJ whole genome shotgun (WGS) entry which is preliminary data.</text>
</comment>
<dbReference type="Pfam" id="PF00076">
    <property type="entry name" value="RRM_1"/>
    <property type="match status" value="1"/>
</dbReference>
<dbReference type="PANTHER" id="PTHR10501">
    <property type="entry name" value="U1 SMALL NUCLEAR RIBONUCLEOPROTEIN A/U2 SMALL NUCLEAR RIBONUCLEOPROTEIN B"/>
    <property type="match status" value="1"/>
</dbReference>
<evidence type="ECO:0000256" key="3">
    <source>
        <dbReference type="SAM" id="MobiDB-lite"/>
    </source>
</evidence>
<organism evidence="5 6">
    <name type="scientific">Ephemerocybe angulata</name>
    <dbReference type="NCBI Taxonomy" id="980116"/>
    <lineage>
        <taxon>Eukaryota</taxon>
        <taxon>Fungi</taxon>
        <taxon>Dikarya</taxon>
        <taxon>Basidiomycota</taxon>
        <taxon>Agaricomycotina</taxon>
        <taxon>Agaricomycetes</taxon>
        <taxon>Agaricomycetidae</taxon>
        <taxon>Agaricales</taxon>
        <taxon>Agaricineae</taxon>
        <taxon>Psathyrellaceae</taxon>
        <taxon>Ephemerocybe</taxon>
    </lineage>
</organism>
<feature type="domain" description="RRM" evidence="4">
    <location>
        <begin position="665"/>
        <end position="752"/>
    </location>
</feature>
<dbReference type="AlphaFoldDB" id="A0A8H5FE91"/>
<reference evidence="5 6" key="1">
    <citation type="journal article" date="2020" name="ISME J.">
        <title>Uncovering the hidden diversity of litter-decomposition mechanisms in mushroom-forming fungi.</title>
        <authorList>
            <person name="Floudas D."/>
            <person name="Bentzer J."/>
            <person name="Ahren D."/>
            <person name="Johansson T."/>
            <person name="Persson P."/>
            <person name="Tunlid A."/>
        </authorList>
    </citation>
    <scope>NUCLEOTIDE SEQUENCE [LARGE SCALE GENOMIC DNA]</scope>
    <source>
        <strain evidence="5 6">CBS 175.51</strain>
    </source>
</reference>
<protein>
    <recommendedName>
        <fullName evidence="4">RRM domain-containing protein</fullName>
    </recommendedName>
</protein>
<evidence type="ECO:0000313" key="6">
    <source>
        <dbReference type="Proteomes" id="UP000541558"/>
    </source>
</evidence>
<feature type="compositionally biased region" description="Polar residues" evidence="3">
    <location>
        <begin position="901"/>
        <end position="912"/>
    </location>
</feature>
<evidence type="ECO:0000313" key="5">
    <source>
        <dbReference type="EMBL" id="KAF5333357.1"/>
    </source>
</evidence>
<feature type="region of interest" description="Disordered" evidence="3">
    <location>
        <begin position="808"/>
        <end position="828"/>
    </location>
</feature>
<dbReference type="InterPro" id="IPR000504">
    <property type="entry name" value="RRM_dom"/>
</dbReference>